<dbReference type="InterPro" id="IPR052369">
    <property type="entry name" value="UG_Glycosaminoglycan_Hydrolase"/>
</dbReference>
<dbReference type="GO" id="GO:0052757">
    <property type="term" value="F:chondroitin hydrolase activity"/>
    <property type="evidence" value="ECO:0007669"/>
    <property type="project" value="TreeGrafter"/>
</dbReference>
<reference evidence="5 6" key="1">
    <citation type="submission" date="2020-08" db="EMBL/GenBank/DDBJ databases">
        <title>Cohnella phylogeny.</title>
        <authorList>
            <person name="Dunlap C."/>
        </authorList>
    </citation>
    <scope>NUCLEOTIDE SEQUENCE [LARGE SCALE GENOMIC DNA]</scope>
    <source>
        <strain evidence="5 6">DSM 25241</strain>
    </source>
</reference>
<proteinExistence type="inferred from homology"/>
<dbReference type="InterPro" id="IPR010905">
    <property type="entry name" value="Glyco_hydro_88"/>
</dbReference>
<evidence type="ECO:0000313" key="5">
    <source>
        <dbReference type="EMBL" id="MBB6637401.1"/>
    </source>
</evidence>
<accession>A0A841T898</accession>
<evidence type="ECO:0000256" key="4">
    <source>
        <dbReference type="PIRSR" id="PIRSR610905-2"/>
    </source>
</evidence>
<evidence type="ECO:0000256" key="3">
    <source>
        <dbReference type="PIRSR" id="PIRSR610905-1"/>
    </source>
</evidence>
<feature type="binding site" evidence="4">
    <location>
        <position position="239"/>
    </location>
    <ligand>
        <name>substrate</name>
    </ligand>
</feature>
<evidence type="ECO:0000256" key="2">
    <source>
        <dbReference type="ARBA" id="ARBA00038358"/>
    </source>
</evidence>
<dbReference type="InterPro" id="IPR012341">
    <property type="entry name" value="6hp_glycosidase-like_sf"/>
</dbReference>
<protein>
    <submittedName>
        <fullName evidence="5">Glycoside hydrolase family 88 protein</fullName>
    </submittedName>
</protein>
<dbReference type="GO" id="GO:0000272">
    <property type="term" value="P:polysaccharide catabolic process"/>
    <property type="evidence" value="ECO:0007669"/>
    <property type="project" value="TreeGrafter"/>
</dbReference>
<feature type="binding site" evidence="4">
    <location>
        <position position="223"/>
    </location>
    <ligand>
        <name>substrate</name>
    </ligand>
</feature>
<name>A0A841T898_9BACL</name>
<evidence type="ECO:0000256" key="1">
    <source>
        <dbReference type="ARBA" id="ARBA00022801"/>
    </source>
</evidence>
<feature type="active site" description="Nucleophile" evidence="3">
    <location>
        <position position="102"/>
    </location>
</feature>
<comment type="similarity">
    <text evidence="2">Belongs to the glycosyl hydrolase 88 family.</text>
</comment>
<dbReference type="InterPro" id="IPR008928">
    <property type="entry name" value="6-hairpin_glycosidase_sf"/>
</dbReference>
<organism evidence="5 6">
    <name type="scientific">Cohnella thailandensis</name>
    <dbReference type="NCBI Taxonomy" id="557557"/>
    <lineage>
        <taxon>Bacteria</taxon>
        <taxon>Bacillati</taxon>
        <taxon>Bacillota</taxon>
        <taxon>Bacilli</taxon>
        <taxon>Bacillales</taxon>
        <taxon>Paenibacillaceae</taxon>
        <taxon>Cohnella</taxon>
    </lineage>
</organism>
<feature type="binding site" evidence="4">
    <location>
        <position position="102"/>
    </location>
    <ligand>
        <name>substrate</name>
    </ligand>
</feature>
<dbReference type="PANTHER" id="PTHR36845">
    <property type="entry name" value="HYDROLASE, PUTATIVE (AFU_ORTHOLOGUE AFUA_7G05090)-RELATED"/>
    <property type="match status" value="1"/>
</dbReference>
<comment type="caution">
    <text evidence="5">The sequence shown here is derived from an EMBL/GenBank/DDBJ whole genome shotgun (WGS) entry which is preliminary data.</text>
</comment>
<dbReference type="SUPFAM" id="SSF48208">
    <property type="entry name" value="Six-hairpin glycosidases"/>
    <property type="match status" value="1"/>
</dbReference>
<dbReference type="Gene3D" id="1.50.10.10">
    <property type="match status" value="1"/>
</dbReference>
<feature type="binding site" evidence="4">
    <location>
        <position position="235"/>
    </location>
    <ligand>
        <name>substrate</name>
    </ligand>
</feature>
<dbReference type="Proteomes" id="UP000535838">
    <property type="component" value="Unassembled WGS sequence"/>
</dbReference>
<dbReference type="EMBL" id="JACJVQ010000021">
    <property type="protein sequence ID" value="MBB6637401.1"/>
    <property type="molecule type" value="Genomic_DNA"/>
</dbReference>
<sequence>MIAAQGERLLGEEPCAAALEDAVAKVKANLKRRGDAFPHIGLGREKEYRWEANDDWIEGFYTGLAWLSYEYTGDPFFRERAEAQVNSFAARLAAKRELDHHDIGFLYGPSAFAGWIVTGSDSGKELALRAADHLLGRWREPAGLIQAWGPKDDPDNGGRIIIDCLMNLPLLYWASRTTGDARYGQVAKAQAELSRRFLVRGDDSSYHTFYFDPANGAAIRGGTHQGMSDGSTWTRGQAWGIYGFALSYRYTGDPAFLETSKRMARYFIDRIPEDGVVYWDFDAERGEETSRDSSASAIAACGMLELLSLLEPGDGQREALRDAVARTMEALSGVYSTAGQPEAEGLIDHGSYHVRGNLGLDGYMIWGDYYYMEALMRIGRNVPGYWYERGDGYEPASLQRRS</sequence>
<dbReference type="AlphaFoldDB" id="A0A841T898"/>
<dbReference type="RefSeq" id="WP_185122604.1">
    <property type="nucleotide sequence ID" value="NZ_JACJVQ010000021.1"/>
</dbReference>
<feature type="binding site" evidence="4">
    <location>
        <position position="221"/>
    </location>
    <ligand>
        <name>substrate</name>
    </ligand>
</feature>
<gene>
    <name evidence="5" type="ORF">H7B67_25005</name>
</gene>
<keyword evidence="6" id="KW-1185">Reference proteome</keyword>
<evidence type="ECO:0000313" key="6">
    <source>
        <dbReference type="Proteomes" id="UP000535838"/>
    </source>
</evidence>
<feature type="active site" description="Proton donor" evidence="3">
    <location>
        <position position="163"/>
    </location>
</feature>
<keyword evidence="1 5" id="KW-0378">Hydrolase</keyword>
<dbReference type="Pfam" id="PF07470">
    <property type="entry name" value="Glyco_hydro_88"/>
    <property type="match status" value="1"/>
</dbReference>
<dbReference type="PANTHER" id="PTHR36845:SF1">
    <property type="entry name" value="HYDROLASE, PUTATIVE (AFU_ORTHOLOGUE AFUA_7G05090)-RELATED"/>
    <property type="match status" value="1"/>
</dbReference>
<feature type="binding site" evidence="4">
    <location>
        <position position="163"/>
    </location>
    <ligand>
        <name>substrate</name>
    </ligand>
</feature>